<keyword evidence="7" id="KW-1185">Reference proteome</keyword>
<dbReference type="Gene3D" id="3.40.50.1970">
    <property type="match status" value="1"/>
</dbReference>
<name>A0AAD6SZA0_9AGAR</name>
<keyword evidence="3" id="KW-0520">NAD</keyword>
<accession>A0AAD6SZA0</accession>
<dbReference type="Pfam" id="PF25137">
    <property type="entry name" value="ADH_Fe_C"/>
    <property type="match status" value="1"/>
</dbReference>
<dbReference type="CDD" id="cd08177">
    <property type="entry name" value="MAR"/>
    <property type="match status" value="1"/>
</dbReference>
<feature type="domain" description="Alcohol dehydrogenase iron-type/glycerol dehydrogenase GldA" evidence="4">
    <location>
        <begin position="15"/>
        <end position="157"/>
    </location>
</feature>
<feature type="domain" description="Fe-containing alcohol dehydrogenase-like C-terminal" evidence="5">
    <location>
        <begin position="170"/>
        <end position="351"/>
    </location>
</feature>
<dbReference type="InterPro" id="IPR039697">
    <property type="entry name" value="Alcohol_dehydrogenase_Fe"/>
</dbReference>
<dbReference type="SUPFAM" id="SSF56796">
    <property type="entry name" value="Dehydroquinate synthase-like"/>
    <property type="match status" value="1"/>
</dbReference>
<dbReference type="Proteomes" id="UP001218188">
    <property type="component" value="Unassembled WGS sequence"/>
</dbReference>
<dbReference type="InterPro" id="IPR056798">
    <property type="entry name" value="ADH_Fe_C"/>
</dbReference>
<dbReference type="AlphaFoldDB" id="A0AAD6SZA0"/>
<sequence length="357" mass="37412">MSLQSLQPFVYNSLPGRVIFGRGTLSQVGHEIQSLGCSKALVLTTPGQSKKGEALKADLGSLAVGIYTNATLHNPTHVADDAVELVKALGADCVVALGGGSTIGLAKAIALRTDLPQIVVPTTYSGSEATPLIGQTENGLKTTQKTLKVLPEVIIYDIDLTLTLPVQTSITSGINAIAHALEALYSTEVNPITDMLAEQGIGRLVTALQVLHKDPQNIEARSDALFGAWACGTCLGGVNMALHHKLCHTLGGTFNLPHAETHTILLPHTIAYNEPFAVAAMAKASRILGAPSAGKGVFDLAKNLGAPSSLKDIGMKEEDLERAADVAMKSPYPNPAPLERAKILGLLRDAYGGRRPA</sequence>
<evidence type="ECO:0000256" key="1">
    <source>
        <dbReference type="ARBA" id="ARBA00007358"/>
    </source>
</evidence>
<evidence type="ECO:0000256" key="3">
    <source>
        <dbReference type="ARBA" id="ARBA00023027"/>
    </source>
</evidence>
<organism evidence="6 7">
    <name type="scientific">Mycena alexandri</name>
    <dbReference type="NCBI Taxonomy" id="1745969"/>
    <lineage>
        <taxon>Eukaryota</taxon>
        <taxon>Fungi</taxon>
        <taxon>Dikarya</taxon>
        <taxon>Basidiomycota</taxon>
        <taxon>Agaricomycotina</taxon>
        <taxon>Agaricomycetes</taxon>
        <taxon>Agaricomycetidae</taxon>
        <taxon>Agaricales</taxon>
        <taxon>Marasmiineae</taxon>
        <taxon>Mycenaceae</taxon>
        <taxon>Mycena</taxon>
    </lineage>
</organism>
<dbReference type="Pfam" id="PF00465">
    <property type="entry name" value="Fe-ADH"/>
    <property type="match status" value="1"/>
</dbReference>
<dbReference type="GO" id="GO:0046872">
    <property type="term" value="F:metal ion binding"/>
    <property type="evidence" value="ECO:0007669"/>
    <property type="project" value="InterPro"/>
</dbReference>
<keyword evidence="2" id="KW-0560">Oxidoreductase</keyword>
<dbReference type="GO" id="GO:0018506">
    <property type="term" value="F:maleylacetate reductase activity"/>
    <property type="evidence" value="ECO:0007669"/>
    <property type="project" value="InterPro"/>
</dbReference>
<dbReference type="PANTHER" id="PTHR11496">
    <property type="entry name" value="ALCOHOL DEHYDROGENASE"/>
    <property type="match status" value="1"/>
</dbReference>
<proteinExistence type="inferred from homology"/>
<evidence type="ECO:0000259" key="4">
    <source>
        <dbReference type="Pfam" id="PF00465"/>
    </source>
</evidence>
<evidence type="ECO:0000259" key="5">
    <source>
        <dbReference type="Pfam" id="PF25137"/>
    </source>
</evidence>
<comment type="caution">
    <text evidence="6">The sequence shown here is derived from an EMBL/GenBank/DDBJ whole genome shotgun (WGS) entry which is preliminary data.</text>
</comment>
<protein>
    <submittedName>
        <fullName evidence="6">Iron-containing alcohol dehydrogenase</fullName>
    </submittedName>
</protein>
<dbReference type="InterPro" id="IPR001670">
    <property type="entry name" value="ADH_Fe/GldA"/>
</dbReference>
<dbReference type="GO" id="GO:0004022">
    <property type="term" value="F:alcohol dehydrogenase (NAD+) activity"/>
    <property type="evidence" value="ECO:0007669"/>
    <property type="project" value="TreeGrafter"/>
</dbReference>
<dbReference type="InterPro" id="IPR034786">
    <property type="entry name" value="MAR"/>
</dbReference>
<reference evidence="6" key="1">
    <citation type="submission" date="2023-03" db="EMBL/GenBank/DDBJ databases">
        <title>Massive genome expansion in bonnet fungi (Mycena s.s.) driven by repeated elements and novel gene families across ecological guilds.</title>
        <authorList>
            <consortium name="Lawrence Berkeley National Laboratory"/>
            <person name="Harder C.B."/>
            <person name="Miyauchi S."/>
            <person name="Viragh M."/>
            <person name="Kuo A."/>
            <person name="Thoen E."/>
            <person name="Andreopoulos B."/>
            <person name="Lu D."/>
            <person name="Skrede I."/>
            <person name="Drula E."/>
            <person name="Henrissat B."/>
            <person name="Morin E."/>
            <person name="Kohler A."/>
            <person name="Barry K."/>
            <person name="LaButti K."/>
            <person name="Morin E."/>
            <person name="Salamov A."/>
            <person name="Lipzen A."/>
            <person name="Mereny Z."/>
            <person name="Hegedus B."/>
            <person name="Baldrian P."/>
            <person name="Stursova M."/>
            <person name="Weitz H."/>
            <person name="Taylor A."/>
            <person name="Grigoriev I.V."/>
            <person name="Nagy L.G."/>
            <person name="Martin F."/>
            <person name="Kauserud H."/>
        </authorList>
    </citation>
    <scope>NUCLEOTIDE SEQUENCE</scope>
    <source>
        <strain evidence="6">CBHHK200</strain>
    </source>
</reference>
<comment type="similarity">
    <text evidence="1">Belongs to the iron-containing alcohol dehydrogenase family.</text>
</comment>
<evidence type="ECO:0000313" key="7">
    <source>
        <dbReference type="Proteomes" id="UP001218188"/>
    </source>
</evidence>
<evidence type="ECO:0000256" key="2">
    <source>
        <dbReference type="ARBA" id="ARBA00023002"/>
    </source>
</evidence>
<dbReference type="EMBL" id="JARJCM010000042">
    <property type="protein sequence ID" value="KAJ7036555.1"/>
    <property type="molecule type" value="Genomic_DNA"/>
</dbReference>
<dbReference type="PANTHER" id="PTHR11496:SF102">
    <property type="entry name" value="ALCOHOL DEHYDROGENASE 4"/>
    <property type="match status" value="1"/>
</dbReference>
<evidence type="ECO:0000313" key="6">
    <source>
        <dbReference type="EMBL" id="KAJ7036555.1"/>
    </source>
</evidence>
<dbReference type="Gene3D" id="1.20.1090.10">
    <property type="entry name" value="Dehydroquinate synthase-like - alpha domain"/>
    <property type="match status" value="1"/>
</dbReference>
<gene>
    <name evidence="6" type="ORF">C8F04DRAFT_1094868</name>
</gene>